<evidence type="ECO:0000256" key="1">
    <source>
        <dbReference type="ARBA" id="ARBA00004128"/>
    </source>
</evidence>
<protein>
    <submittedName>
        <fullName evidence="7">SPX domain-containing protein</fullName>
    </submittedName>
</protein>
<dbReference type="PANTHER" id="PTHR46140:SF1">
    <property type="entry name" value="VACUOLAR TRANSPORTER CHAPERONE COMPLEX SUBUNIT 4-RELATED"/>
    <property type="match status" value="1"/>
</dbReference>
<dbReference type="GO" id="GO:0006799">
    <property type="term" value="P:polyphosphate biosynthetic process"/>
    <property type="evidence" value="ECO:0007669"/>
    <property type="project" value="UniProtKB-ARBA"/>
</dbReference>
<dbReference type="EMBL" id="BLLF01003101">
    <property type="protein sequence ID" value="GFH26351.1"/>
    <property type="molecule type" value="Genomic_DNA"/>
</dbReference>
<dbReference type="Proteomes" id="UP000485058">
    <property type="component" value="Unassembled WGS sequence"/>
</dbReference>
<dbReference type="AlphaFoldDB" id="A0A699ZV66"/>
<evidence type="ECO:0000256" key="4">
    <source>
        <dbReference type="ARBA" id="ARBA00022989"/>
    </source>
</evidence>
<evidence type="ECO:0000313" key="8">
    <source>
        <dbReference type="Proteomes" id="UP000485058"/>
    </source>
</evidence>
<dbReference type="Gene3D" id="3.20.100.30">
    <property type="entry name" value="VTC, catalytic tunnel domain"/>
    <property type="match status" value="1"/>
</dbReference>
<accession>A0A699ZV66</accession>
<keyword evidence="8" id="KW-1185">Reference proteome</keyword>
<evidence type="ECO:0000259" key="6">
    <source>
        <dbReference type="PROSITE" id="PS51382"/>
    </source>
</evidence>
<sequence length="549" mass="61889">MVQFGRYLQDKQKPEWAAFYVDYKALKELIKASAEGARGHEASFSPRTTSLTVQRYDNKKDSAEERFFRKLENEVDKVNKFTSHLVDDLRGCLRSLSDKAAKETTDVGKQALLKEAQRIGDDFLALEKYVNLNYMGLHKILKKHDKMLPHAPCRQFYVAHLHQQPWVQGNYSDLLVALSGVYSRLRGDTSGQKNEDAAQGFTRSTTKYWVRNEDVSTVKHHVLQHLPVFQFDKNNFAGDAQLINSVYMDNSSCELYHGRLDKKPGAIALRVRWYGNQPPAQVFMERKTHKESWKGEESVKERFQLPEDKVVAFIDGEYPLEEALQAMTSLAAAKNKTVSAEEKEAYSRIFNEVSKALDSKQLRPFIRTQYMRTAFQIPFDATVRVSLDTNLCMIKENPEDGPTCAASEAAALGLVTMVVCHWCAHVNDFAVISHEEYNNPKAFKTFLLAALAAWSHGSYLCAATTWPTHLPAPCSAPPLHLREPQWLPRHRDCPTARPLALLPLPCPPALTLTCLLPANLPAHLGLGLREVQDQVSHSLGGQQLDVQGA</sequence>
<dbReference type="InterPro" id="IPR051572">
    <property type="entry name" value="VTC_Complex_Subunit"/>
</dbReference>
<dbReference type="InterPro" id="IPR004331">
    <property type="entry name" value="SPX_dom"/>
</dbReference>
<organism evidence="7 8">
    <name type="scientific">Haematococcus lacustris</name>
    <name type="common">Green alga</name>
    <name type="synonym">Haematococcus pluvialis</name>
    <dbReference type="NCBI Taxonomy" id="44745"/>
    <lineage>
        <taxon>Eukaryota</taxon>
        <taxon>Viridiplantae</taxon>
        <taxon>Chlorophyta</taxon>
        <taxon>core chlorophytes</taxon>
        <taxon>Chlorophyceae</taxon>
        <taxon>CS clade</taxon>
        <taxon>Chlamydomonadales</taxon>
        <taxon>Haematococcaceae</taxon>
        <taxon>Haematococcus</taxon>
    </lineage>
</organism>
<evidence type="ECO:0000256" key="5">
    <source>
        <dbReference type="ARBA" id="ARBA00023136"/>
    </source>
</evidence>
<dbReference type="PROSITE" id="PS51382">
    <property type="entry name" value="SPX"/>
    <property type="match status" value="1"/>
</dbReference>
<dbReference type="InterPro" id="IPR042267">
    <property type="entry name" value="VTC_sf"/>
</dbReference>
<dbReference type="Pfam" id="PF09359">
    <property type="entry name" value="VTC"/>
    <property type="match status" value="1"/>
</dbReference>
<evidence type="ECO:0000256" key="2">
    <source>
        <dbReference type="ARBA" id="ARBA00022554"/>
    </source>
</evidence>
<keyword evidence="2" id="KW-0926">Vacuole</keyword>
<dbReference type="GO" id="GO:0005774">
    <property type="term" value="C:vacuolar membrane"/>
    <property type="evidence" value="ECO:0007669"/>
    <property type="project" value="UniProtKB-SubCell"/>
</dbReference>
<keyword evidence="3" id="KW-0812">Transmembrane</keyword>
<evidence type="ECO:0000313" key="7">
    <source>
        <dbReference type="EMBL" id="GFH26351.1"/>
    </source>
</evidence>
<feature type="domain" description="SPX" evidence="6">
    <location>
        <begin position="2"/>
        <end position="158"/>
    </location>
</feature>
<dbReference type="PANTHER" id="PTHR46140">
    <property type="entry name" value="VACUOLAR TRANSPORTER CHAPERONE 1-RELATED"/>
    <property type="match status" value="1"/>
</dbReference>
<dbReference type="Pfam" id="PF03105">
    <property type="entry name" value="SPX"/>
    <property type="match status" value="1"/>
</dbReference>
<comment type="caution">
    <text evidence="7">The sequence shown here is derived from an EMBL/GenBank/DDBJ whole genome shotgun (WGS) entry which is preliminary data.</text>
</comment>
<comment type="subcellular location">
    <subcellularLocation>
        <location evidence="1">Vacuole membrane</location>
        <topology evidence="1">Multi-pass membrane protein</topology>
    </subcellularLocation>
</comment>
<reference evidence="7 8" key="1">
    <citation type="submission" date="2020-02" db="EMBL/GenBank/DDBJ databases">
        <title>Draft genome sequence of Haematococcus lacustris strain NIES-144.</title>
        <authorList>
            <person name="Morimoto D."/>
            <person name="Nakagawa S."/>
            <person name="Yoshida T."/>
            <person name="Sawayama S."/>
        </authorList>
    </citation>
    <scope>NUCLEOTIDE SEQUENCE [LARGE SCALE GENOMIC DNA]</scope>
    <source>
        <strain evidence="7 8">NIES-144</strain>
    </source>
</reference>
<dbReference type="CDD" id="cd14447">
    <property type="entry name" value="SPX"/>
    <property type="match status" value="1"/>
</dbReference>
<keyword evidence="4" id="KW-1133">Transmembrane helix</keyword>
<gene>
    <name evidence="7" type="ORF">HaLaN_24486</name>
</gene>
<name>A0A699ZV66_HAELA</name>
<evidence type="ECO:0000256" key="3">
    <source>
        <dbReference type="ARBA" id="ARBA00022692"/>
    </source>
</evidence>
<dbReference type="InterPro" id="IPR018966">
    <property type="entry name" value="VTC_domain"/>
</dbReference>
<keyword evidence="5" id="KW-0472">Membrane</keyword>
<proteinExistence type="predicted"/>